<dbReference type="InterPro" id="IPR027417">
    <property type="entry name" value="P-loop_NTPase"/>
</dbReference>
<dbReference type="Pfam" id="PF13643">
    <property type="entry name" value="DUF4145"/>
    <property type="match status" value="1"/>
</dbReference>
<dbReference type="Gene3D" id="3.90.1570.30">
    <property type="match status" value="1"/>
</dbReference>
<dbReference type="InterPro" id="IPR014001">
    <property type="entry name" value="Helicase_ATP-bd"/>
</dbReference>
<dbReference type="PROSITE" id="PS51192">
    <property type="entry name" value="HELICASE_ATP_BIND_1"/>
    <property type="match status" value="1"/>
</dbReference>
<dbReference type="InterPro" id="IPR007409">
    <property type="entry name" value="Restrct_endonuc_type1_HsdR_N"/>
</dbReference>
<dbReference type="Pfam" id="PF08463">
    <property type="entry name" value="EcoEI_R_C"/>
    <property type="match status" value="1"/>
</dbReference>
<dbReference type="SUPFAM" id="SSF52540">
    <property type="entry name" value="P-loop containing nucleoside triphosphate hydrolases"/>
    <property type="match status" value="2"/>
</dbReference>
<dbReference type="GO" id="GO:0009035">
    <property type="term" value="F:type I site-specific deoxyribonuclease activity"/>
    <property type="evidence" value="ECO:0007669"/>
    <property type="project" value="UniProtKB-EC"/>
</dbReference>
<evidence type="ECO:0000313" key="3">
    <source>
        <dbReference type="EMBL" id="SMO93509.1"/>
    </source>
</evidence>
<accession>A0A521FBH9</accession>
<protein>
    <submittedName>
        <fullName evidence="3">Type I restriction enzyme, R subunit</fullName>
    </submittedName>
</protein>
<dbReference type="OrthoDB" id="9803459at2"/>
<sequence length="1132" mass="127183">MSQFAFLSTDFPALHQNARKAETHALSDPRGACFWARLTLETALKWLYRTDPDLKRTYNTSLAAMIVEPSLTALTGPAIVTKAKYIKDQGNRAAHDTGKPLTAADAAATVRELFHVCYWIARTYAKTAKPDPALQFDMAKLEKSLTITASTVAQIQKIEGDIRAERKKAEEAEEALRQSEQGRARLDAELAAARAEIAALRQANSAIPDDHDYNEAETRDSFIDLLLAEAGWALDQPRDREFPVQGMPSQSGEGFVDYVLWGDDGKPLAVIEAKRTKKDSRIGLQQAKLYADCLEQTYGRRPVIFTTNGYEHWIWDDLAYPPRDISGFLKKDELQLLHQRRANIRPLSKVDLDAAIAGRYYQQRAIRRVGEAFEKHAQRKALLVMATGSGKTRTVIALIDQLMRANRVKRVLFLADRIALVKQAQGAFKAHLPATPCANLLEKHDPKKNDHSGARVCLSTYPTMMGLIEEMKGGEKRYGPGHFDLIVIDEAHRSVYSKYRAIFGYFDSLLVGLTATPRDEIDKDTYSLFGLEKGVPTDAYDLEDAVGDGYLVPPKTISVPLKFQREGIDYDQLPEDEKEAWDAIEWDEDGTERDHIDSADLNKWLFNEDTVDKVLEHLMRNGIKVAGGDRLGKTIIFAKNSRHAQFIVERFNKAYPHYKGQFAQLIDYSVPYAQSLIDDFSEAEKAPHIAVSVDMLDTGIDVPEVVNLVFFKIVRSKTKFWQMVGRGTRLCVNLFGPGEDKQQFVIFDFCQNLEFFHENPNVMDGATAKPISERLFISRVDLIDALADSSEDHGNLIKATKTRLHEEVLGMPIDNFIVRAKRRSVERFQDKANWDTLDMEARLALMEDVAGLPTAHDDGALPAKQFDLLMISAQLELMKQEGGFGRLQLRITKFASALEELSNVPLVAKEMELILEIQTDAFWEGITPEILETVRRRLRHLAELIKPTERKIVITDFEDEIGAGTTVTMPEVGSGVDKARFKMKVRQFIETHKDHITLLKVRRGEALTRQDLEELQRILIEQQIADDDLLAGLEEDGGLGRFLRSLTGLDRASAKEAFSGFVAQYQLNADQAEFLDLIVDSLTESGIVDPASFYESPFTDLDDMGIAGIFNRDQAQEIVKIVRALNDAVAAA</sequence>
<dbReference type="RefSeq" id="WP_142494351.1">
    <property type="nucleotide sequence ID" value="NZ_FXTO01000026.1"/>
</dbReference>
<name>A0A521FBH9_9RHOB</name>
<dbReference type="CDD" id="cd18032">
    <property type="entry name" value="DEXHc_RE_I_III_res"/>
    <property type="match status" value="1"/>
</dbReference>
<dbReference type="EMBL" id="FXTO01000026">
    <property type="protein sequence ID" value="SMO93509.1"/>
    <property type="molecule type" value="Genomic_DNA"/>
</dbReference>
<dbReference type="InterPro" id="IPR001650">
    <property type="entry name" value="Helicase_C-like"/>
</dbReference>
<dbReference type="CDD" id="cd18799">
    <property type="entry name" value="SF2_C_EcoAI-like"/>
    <property type="match status" value="1"/>
</dbReference>
<dbReference type="Gene3D" id="3.40.50.300">
    <property type="entry name" value="P-loop containing nucleotide triphosphate hydrolases"/>
    <property type="match status" value="2"/>
</dbReference>
<dbReference type="InterPro" id="IPR013670">
    <property type="entry name" value="EcoEI_R_C_dom"/>
</dbReference>
<dbReference type="InterPro" id="IPR050742">
    <property type="entry name" value="Helicase_Restrict-Modif_Enz"/>
</dbReference>
<dbReference type="GO" id="GO:0009307">
    <property type="term" value="P:DNA restriction-modification system"/>
    <property type="evidence" value="ECO:0007669"/>
    <property type="project" value="UniProtKB-KW"/>
</dbReference>
<dbReference type="GO" id="GO:0003677">
    <property type="term" value="F:DNA binding"/>
    <property type="evidence" value="ECO:0007669"/>
    <property type="project" value="UniProtKB-KW"/>
</dbReference>
<dbReference type="Pfam" id="PF00271">
    <property type="entry name" value="Helicase_C"/>
    <property type="match status" value="1"/>
</dbReference>
<dbReference type="GO" id="GO:0005524">
    <property type="term" value="F:ATP binding"/>
    <property type="evidence" value="ECO:0007669"/>
    <property type="project" value="UniProtKB-KW"/>
</dbReference>
<keyword evidence="1" id="KW-0175">Coiled coil</keyword>
<evidence type="ECO:0000256" key="1">
    <source>
        <dbReference type="SAM" id="Coils"/>
    </source>
</evidence>
<dbReference type="PANTHER" id="PTHR47396">
    <property type="entry name" value="TYPE I RESTRICTION ENZYME ECOKI R PROTEIN"/>
    <property type="match status" value="1"/>
</dbReference>
<dbReference type="Proteomes" id="UP000316030">
    <property type="component" value="Unassembled WGS sequence"/>
</dbReference>
<proteinExistence type="predicted"/>
<feature type="domain" description="Helicase ATP-binding" evidence="2">
    <location>
        <begin position="372"/>
        <end position="535"/>
    </location>
</feature>
<evidence type="ECO:0000313" key="4">
    <source>
        <dbReference type="Proteomes" id="UP000316030"/>
    </source>
</evidence>
<dbReference type="InterPro" id="IPR025285">
    <property type="entry name" value="DUF4145"/>
</dbReference>
<dbReference type="AlphaFoldDB" id="A0A521FBH9"/>
<dbReference type="Pfam" id="PF04851">
    <property type="entry name" value="ResIII"/>
    <property type="match status" value="1"/>
</dbReference>
<dbReference type="Pfam" id="PF04313">
    <property type="entry name" value="HSDR_N"/>
    <property type="match status" value="1"/>
</dbReference>
<dbReference type="GO" id="GO:0005829">
    <property type="term" value="C:cytosol"/>
    <property type="evidence" value="ECO:0007669"/>
    <property type="project" value="TreeGrafter"/>
</dbReference>
<reference evidence="3 4" key="1">
    <citation type="submission" date="2017-05" db="EMBL/GenBank/DDBJ databases">
        <authorList>
            <person name="Varghese N."/>
            <person name="Submissions S."/>
        </authorList>
    </citation>
    <scope>NUCLEOTIDE SEQUENCE [LARGE SCALE GENOMIC DNA]</scope>
    <source>
        <strain evidence="3 4">DSM 29506</strain>
    </source>
</reference>
<dbReference type="PANTHER" id="PTHR47396:SF1">
    <property type="entry name" value="ATP-DEPENDENT HELICASE IRC3-RELATED"/>
    <property type="match status" value="1"/>
</dbReference>
<dbReference type="SMART" id="SM00487">
    <property type="entry name" value="DEXDc"/>
    <property type="match status" value="1"/>
</dbReference>
<dbReference type="InterPro" id="IPR006935">
    <property type="entry name" value="Helicase/UvrB_N"/>
</dbReference>
<feature type="coiled-coil region" evidence="1">
    <location>
        <begin position="155"/>
        <end position="203"/>
    </location>
</feature>
<keyword evidence="4" id="KW-1185">Reference proteome</keyword>
<evidence type="ECO:0000259" key="2">
    <source>
        <dbReference type="PROSITE" id="PS51192"/>
    </source>
</evidence>
<gene>
    <name evidence="3" type="ORF">SAMN06265173_12637</name>
</gene>
<organism evidence="3 4">
    <name type="scientific">Thalassovita litoralis</name>
    <dbReference type="NCBI Taxonomy" id="1010611"/>
    <lineage>
        <taxon>Bacteria</taxon>
        <taxon>Pseudomonadati</taxon>
        <taxon>Pseudomonadota</taxon>
        <taxon>Alphaproteobacteria</taxon>
        <taxon>Rhodobacterales</taxon>
        <taxon>Roseobacteraceae</taxon>
        <taxon>Thalassovita</taxon>
    </lineage>
</organism>